<dbReference type="InterPro" id="IPR002035">
    <property type="entry name" value="VWF_A"/>
</dbReference>
<proteinExistence type="predicted"/>
<dbReference type="PROSITE" id="PS50092">
    <property type="entry name" value="TSP1"/>
    <property type="match status" value="1"/>
</dbReference>
<keyword evidence="3" id="KW-1185">Reference proteome</keyword>
<dbReference type="Pfam" id="PF00092">
    <property type="entry name" value="VWA"/>
    <property type="match status" value="1"/>
</dbReference>
<evidence type="ECO:0000313" key="2">
    <source>
        <dbReference type="EMBL" id="CAK0823103.1"/>
    </source>
</evidence>
<dbReference type="CDD" id="cd01450">
    <property type="entry name" value="vWFA_subfamily_ECM"/>
    <property type="match status" value="1"/>
</dbReference>
<dbReference type="Gene3D" id="3.40.50.410">
    <property type="entry name" value="von Willebrand factor, type A domain"/>
    <property type="match status" value="1"/>
</dbReference>
<dbReference type="Proteomes" id="UP001189429">
    <property type="component" value="Unassembled WGS sequence"/>
</dbReference>
<dbReference type="InterPro" id="IPR036465">
    <property type="entry name" value="vWFA_dom_sf"/>
</dbReference>
<dbReference type="InterPro" id="IPR050525">
    <property type="entry name" value="ECM_Assembly_Org"/>
</dbReference>
<organism evidence="2 3">
    <name type="scientific">Prorocentrum cordatum</name>
    <dbReference type="NCBI Taxonomy" id="2364126"/>
    <lineage>
        <taxon>Eukaryota</taxon>
        <taxon>Sar</taxon>
        <taxon>Alveolata</taxon>
        <taxon>Dinophyceae</taxon>
        <taxon>Prorocentrales</taxon>
        <taxon>Prorocentraceae</taxon>
        <taxon>Prorocentrum</taxon>
    </lineage>
</organism>
<dbReference type="PROSITE" id="PS50234">
    <property type="entry name" value="VWFA"/>
    <property type="match status" value="1"/>
</dbReference>
<gene>
    <name evidence="2" type="ORF">PCOR1329_LOCUS23948</name>
</gene>
<sequence>MACNSGFRRRTREVAVPAIGKGVCPSEDDAARLERMPCNTEPCVGDETCVGELDIVLAIDGSGSLGEEGFAAMRTFAGKFVERLKPQAYGHDAVQAGAVLFGNGMLDKDKVMSDAIMVSALTTDMAKLKESIDALEWQRGMTNMAQAIHKANNVVKTGARMNAQTVVILITDGRMAFKSQVAKAVEDIRKSARLIVVHVQSHPLVDYVNLLKGFASRPWMTNYMLVRGRALLSVDYATPVSTLVARTCKKVVSPSAASTRATTQGFALELEGYSCGDSTVSSMQRSPADCLAAAYEASPDFKAFAFGGKPGPAPGTVVKAGVPLTADATPFFVYRCDVYAEDCTADNAHKNETHDVYKRVDVSA</sequence>
<comment type="caution">
    <text evidence="2">The sequence shown here is derived from an EMBL/GenBank/DDBJ whole genome shotgun (WGS) entry which is preliminary data.</text>
</comment>
<dbReference type="EMBL" id="CAUYUJ010008180">
    <property type="protein sequence ID" value="CAK0823103.1"/>
    <property type="molecule type" value="Genomic_DNA"/>
</dbReference>
<dbReference type="PRINTS" id="PR00453">
    <property type="entry name" value="VWFADOMAIN"/>
</dbReference>
<protein>
    <recommendedName>
        <fullName evidence="1">VWFA domain-containing protein</fullName>
    </recommendedName>
</protein>
<evidence type="ECO:0000313" key="3">
    <source>
        <dbReference type="Proteomes" id="UP001189429"/>
    </source>
</evidence>
<dbReference type="InterPro" id="IPR000884">
    <property type="entry name" value="TSP1_rpt"/>
</dbReference>
<dbReference type="PANTHER" id="PTHR24020:SF20">
    <property type="entry name" value="PH DOMAIN-CONTAINING PROTEIN"/>
    <property type="match status" value="1"/>
</dbReference>
<dbReference type="SUPFAM" id="SSF53300">
    <property type="entry name" value="vWA-like"/>
    <property type="match status" value="1"/>
</dbReference>
<name>A0ABN9RUT8_9DINO</name>
<feature type="domain" description="VWFA" evidence="1">
    <location>
        <begin position="54"/>
        <end position="247"/>
    </location>
</feature>
<dbReference type="PANTHER" id="PTHR24020">
    <property type="entry name" value="COLLAGEN ALPHA"/>
    <property type="match status" value="1"/>
</dbReference>
<reference evidence="2" key="1">
    <citation type="submission" date="2023-10" db="EMBL/GenBank/DDBJ databases">
        <authorList>
            <person name="Chen Y."/>
            <person name="Shah S."/>
            <person name="Dougan E. K."/>
            <person name="Thang M."/>
            <person name="Chan C."/>
        </authorList>
    </citation>
    <scope>NUCLEOTIDE SEQUENCE [LARGE SCALE GENOMIC DNA]</scope>
</reference>
<evidence type="ECO:0000259" key="1">
    <source>
        <dbReference type="PROSITE" id="PS50234"/>
    </source>
</evidence>
<accession>A0ABN9RUT8</accession>
<dbReference type="SMART" id="SM00327">
    <property type="entry name" value="VWA"/>
    <property type="match status" value="1"/>
</dbReference>